<feature type="compositionally biased region" description="Basic residues" evidence="8">
    <location>
        <begin position="120"/>
        <end position="130"/>
    </location>
</feature>
<organism evidence="9 10">
    <name type="scientific">Gymnopus androsaceus JB14</name>
    <dbReference type="NCBI Taxonomy" id="1447944"/>
    <lineage>
        <taxon>Eukaryota</taxon>
        <taxon>Fungi</taxon>
        <taxon>Dikarya</taxon>
        <taxon>Basidiomycota</taxon>
        <taxon>Agaricomycotina</taxon>
        <taxon>Agaricomycetes</taxon>
        <taxon>Agaricomycetidae</taxon>
        <taxon>Agaricales</taxon>
        <taxon>Marasmiineae</taxon>
        <taxon>Omphalotaceae</taxon>
        <taxon>Gymnopus</taxon>
    </lineage>
</organism>
<comment type="subcellular location">
    <subcellularLocation>
        <location evidence="1 7">Cytoplasm</location>
    </subcellularLocation>
</comment>
<keyword evidence="3 7" id="KW-0963">Cytoplasm</keyword>
<dbReference type="GO" id="GO:0006614">
    <property type="term" value="P:SRP-dependent cotranslational protein targeting to membrane"/>
    <property type="evidence" value="ECO:0007669"/>
    <property type="project" value="UniProtKB-UniRule"/>
</dbReference>
<dbReference type="InterPro" id="IPR009018">
    <property type="entry name" value="Signal_recog_particle_SRP9/14"/>
</dbReference>
<keyword evidence="6 7" id="KW-0687">Ribonucleoprotein</keyword>
<dbReference type="OrthoDB" id="19209at2759"/>
<name>A0A6A4IBQ0_9AGAR</name>
<dbReference type="EMBL" id="ML769404">
    <property type="protein sequence ID" value="KAE9406155.1"/>
    <property type="molecule type" value="Genomic_DNA"/>
</dbReference>
<comment type="function">
    <text evidence="7">Component of the signal recognition particle (SRP) complex, a ribonucleoprotein complex that mediates the cotranslational targeting of secretory and membrane proteins to the endoplasmic reticulum (ER).</text>
</comment>
<reference evidence="9" key="1">
    <citation type="journal article" date="2019" name="Environ. Microbiol.">
        <title>Fungal ecological strategies reflected in gene transcription - a case study of two litter decomposers.</title>
        <authorList>
            <person name="Barbi F."/>
            <person name="Kohler A."/>
            <person name="Barry K."/>
            <person name="Baskaran P."/>
            <person name="Daum C."/>
            <person name="Fauchery L."/>
            <person name="Ihrmark K."/>
            <person name="Kuo A."/>
            <person name="LaButti K."/>
            <person name="Lipzen A."/>
            <person name="Morin E."/>
            <person name="Grigoriev I.V."/>
            <person name="Henrissat B."/>
            <person name="Lindahl B."/>
            <person name="Martin F."/>
        </authorList>
    </citation>
    <scope>NUCLEOTIDE SEQUENCE</scope>
    <source>
        <strain evidence="9">JB14</strain>
    </source>
</reference>
<keyword evidence="10" id="KW-1185">Reference proteome</keyword>
<evidence type="ECO:0000256" key="6">
    <source>
        <dbReference type="ARBA" id="ARBA00023274"/>
    </source>
</evidence>
<accession>A0A6A4IBQ0</accession>
<comment type="subunit">
    <text evidence="7">Component of a fungal signal recognition particle (SRP) complex that consists of a 7SL RNA molecule (scR1) and at least six protein subunits: SRP72, SRP68, SRP54, SEC65, SRP21 and SRP14.</text>
</comment>
<proteinExistence type="inferred from homology"/>
<evidence type="ECO:0000256" key="5">
    <source>
        <dbReference type="ARBA" id="ARBA00023135"/>
    </source>
</evidence>
<evidence type="ECO:0000256" key="1">
    <source>
        <dbReference type="ARBA" id="ARBA00004496"/>
    </source>
</evidence>
<protein>
    <recommendedName>
        <fullName evidence="7">Signal recognition particle subunit SRP14</fullName>
    </recommendedName>
    <alternativeName>
        <fullName evidence="7">Signal recognition particle 14 kDa protein</fullName>
    </alternativeName>
</protein>
<dbReference type="AlphaFoldDB" id="A0A6A4IBQ0"/>
<dbReference type="Gene3D" id="3.30.720.10">
    <property type="entry name" value="Signal recognition particle alu RNA binding heterodimer, srp9/1"/>
    <property type="match status" value="1"/>
</dbReference>
<keyword evidence="4 7" id="KW-0694">RNA-binding</keyword>
<gene>
    <name evidence="9" type="ORF">BT96DRAFT_284045</name>
</gene>
<dbReference type="GO" id="GO:0005786">
    <property type="term" value="C:signal recognition particle, endoplasmic reticulum targeting"/>
    <property type="evidence" value="ECO:0007669"/>
    <property type="project" value="UniProtKB-UniRule"/>
</dbReference>
<feature type="compositionally biased region" description="Basic residues" evidence="8">
    <location>
        <begin position="87"/>
        <end position="96"/>
    </location>
</feature>
<dbReference type="InterPro" id="IPR003210">
    <property type="entry name" value="Signal_recog_particle_SRP14"/>
</dbReference>
<dbReference type="SUPFAM" id="SSF54762">
    <property type="entry name" value="Signal recognition particle alu RNA binding heterodimer, SRP9/14"/>
    <property type="match status" value="1"/>
</dbReference>
<dbReference type="GO" id="GO:0030942">
    <property type="term" value="F:endoplasmic reticulum signal peptide binding"/>
    <property type="evidence" value="ECO:0007669"/>
    <property type="project" value="UniProtKB-UniRule"/>
</dbReference>
<evidence type="ECO:0000256" key="2">
    <source>
        <dbReference type="ARBA" id="ARBA00010349"/>
    </source>
</evidence>
<dbReference type="Pfam" id="PF02290">
    <property type="entry name" value="SRP14"/>
    <property type="match status" value="1"/>
</dbReference>
<sequence>MKLVDHDSFLKQLVALFESTKNQGSIWITHKRLSYDKDDQAMKVEDGAEDPREYPCLLRVSDGGKVKFSTKFYQAYGTLLKSSMTTLRKRDKKREKQRAEQAAARKQKLTEPVVIDGPKRGHGRRKRQRQVKAALKQQEALSKIKAREEASVKAKGAAEAV</sequence>
<evidence type="ECO:0000313" key="9">
    <source>
        <dbReference type="EMBL" id="KAE9406155.1"/>
    </source>
</evidence>
<evidence type="ECO:0000256" key="7">
    <source>
        <dbReference type="RuleBase" id="RU368100"/>
    </source>
</evidence>
<feature type="region of interest" description="Disordered" evidence="8">
    <location>
        <begin position="86"/>
        <end position="161"/>
    </location>
</feature>
<keyword evidence="5 7" id="KW-0733">Signal recognition particle</keyword>
<evidence type="ECO:0000256" key="3">
    <source>
        <dbReference type="ARBA" id="ARBA00022490"/>
    </source>
</evidence>
<dbReference type="Proteomes" id="UP000799118">
    <property type="component" value="Unassembled WGS sequence"/>
</dbReference>
<comment type="similarity">
    <text evidence="2 7">Belongs to the SRP14 family.</text>
</comment>
<evidence type="ECO:0000256" key="8">
    <source>
        <dbReference type="SAM" id="MobiDB-lite"/>
    </source>
</evidence>
<dbReference type="PANTHER" id="PTHR12013">
    <property type="entry name" value="SIGNAL RECOGNITION PARTICLE 14 KD PROTEIN"/>
    <property type="match status" value="1"/>
</dbReference>
<evidence type="ECO:0000313" key="10">
    <source>
        <dbReference type="Proteomes" id="UP000799118"/>
    </source>
</evidence>
<evidence type="ECO:0000256" key="4">
    <source>
        <dbReference type="ARBA" id="ARBA00022884"/>
    </source>
</evidence>
<dbReference type="GO" id="GO:0008312">
    <property type="term" value="F:7S RNA binding"/>
    <property type="evidence" value="ECO:0007669"/>
    <property type="project" value="UniProtKB-UniRule"/>
</dbReference>